<dbReference type="PhylomeDB" id="A7SRF9"/>
<dbReference type="Gene3D" id="3.40.50.410">
    <property type="entry name" value="von Willebrand factor, type A domain"/>
    <property type="match status" value="1"/>
</dbReference>
<keyword evidence="2" id="KW-0964">Secreted</keyword>
<keyword evidence="4" id="KW-0325">Glycoprotein</keyword>
<dbReference type="PANTHER" id="PTHR14905">
    <property type="entry name" value="NG37"/>
    <property type="match status" value="1"/>
</dbReference>
<feature type="domain" description="Hemicentin-1-like von Willebrand factor A" evidence="7">
    <location>
        <begin position="329"/>
        <end position="439"/>
    </location>
</feature>
<dbReference type="Proteomes" id="UP000001593">
    <property type="component" value="Unassembled WGS sequence"/>
</dbReference>
<dbReference type="AlphaFoldDB" id="A7SRF9"/>
<sequence>MGLARASVVVAFVVVFFAHSAWPAGLFSSMASVRSDLMAFSRGSTRTVTVTRPELKKVTPVVHPVRPKVTSTSDRKLKVVTMIFPMVVGPVGPKGSRGRPGGGGGWGSRPRPRPPPAPKTKLVYVNQKKTFPSRTTPSNKFLEALNTIERAIAEANAAAKSGVGLHYSAAKLTAIRDKIKLAVDKRGFPVGRALLGKALWLIKHNSTPRRGKRAAQVDASTYMSELKASMGPAKFDEFMAVHGDVTLMFAIDTTGSMSAEIETAKKIAVDVINYPRNNPVNYILSPFSDPGASKFLPVASMHCNTFVKFILIYLAFASDTGPLIFRDLSQGAKFVDDINKLRAKGGGDCAELAFKGILDALMEGPDWGSPMYVFTDAPPKDATPDNIQSVKAMAEYLGVTINFFTTGMCNQAGSNAISLPSPDRFKEIAEATSGQLLTLKSVSELQQLDALTGSVLGGSNIISAGSNFVNRKKRSPQNGSYRFKVDDSVEQMSVCITTSGTNKNGIELQDPTGITITSGKTSLSKVSVYQVKNPKAGAWTLVVPSIAGHHEYFVKSTSDTNIDFEHYFLFEMTSRKRGKIERAELPLSYSLKGRSIKLVITVAGADKVNRETVTLELINKQGGHVRDVPLRSVDAAGVRYLAIFTPPSTSYKLKLKGSTKTGRDFERVSRNIVEPKSMLLRILDSVTDFTISPGRRTSIMFQMFSAAPSRKTIKVSVIDKKKIGSVSRSTRTITPGRSIFIPISFLAPRGTPVGETNTAVVTVTVEGTGERVSQAVQLIVM</sequence>
<feature type="compositionally biased region" description="Gly residues" evidence="5">
    <location>
        <begin position="98"/>
        <end position="107"/>
    </location>
</feature>
<evidence type="ECO:0000256" key="4">
    <source>
        <dbReference type="ARBA" id="ARBA00023180"/>
    </source>
</evidence>
<dbReference type="InParanoid" id="A7SRF9"/>
<dbReference type="EMBL" id="DS469761">
    <property type="protein sequence ID" value="EDO33717.1"/>
    <property type="molecule type" value="Genomic_DNA"/>
</dbReference>
<feature type="region of interest" description="Disordered" evidence="5">
    <location>
        <begin position="91"/>
        <end position="120"/>
    </location>
</feature>
<dbReference type="InterPro" id="IPR036465">
    <property type="entry name" value="vWFA_dom_sf"/>
</dbReference>
<dbReference type="InterPro" id="IPR056861">
    <property type="entry name" value="HMCN1-like_VWA"/>
</dbReference>
<evidence type="ECO:0000313" key="8">
    <source>
        <dbReference type="EMBL" id="EDO33717.1"/>
    </source>
</evidence>
<dbReference type="eggNOG" id="KOG4475">
    <property type="taxonomic scope" value="Eukaryota"/>
</dbReference>
<comment type="subcellular location">
    <subcellularLocation>
        <location evidence="1">Secreted</location>
    </subcellularLocation>
</comment>
<evidence type="ECO:0000256" key="2">
    <source>
        <dbReference type="ARBA" id="ARBA00022525"/>
    </source>
</evidence>
<dbReference type="PANTHER" id="PTHR14905:SF7">
    <property type="entry name" value="VON WILLEBRAND FACTOR A DOMAIN-CONTAINING PROTEIN 7"/>
    <property type="match status" value="1"/>
</dbReference>
<protein>
    <submittedName>
        <fullName evidence="8">Uncharacterized protein</fullName>
    </submittedName>
</protein>
<dbReference type="HOGENOM" id="CLU_358754_0_0_1"/>
<dbReference type="Pfam" id="PF25106">
    <property type="entry name" value="VWA_4"/>
    <property type="match status" value="2"/>
</dbReference>
<keyword evidence="9" id="KW-1185">Reference proteome</keyword>
<dbReference type="GO" id="GO:0005576">
    <property type="term" value="C:extracellular region"/>
    <property type="evidence" value="ECO:0007669"/>
    <property type="project" value="UniProtKB-SubCell"/>
</dbReference>
<evidence type="ECO:0000256" key="1">
    <source>
        <dbReference type="ARBA" id="ARBA00004613"/>
    </source>
</evidence>
<evidence type="ECO:0000313" key="9">
    <source>
        <dbReference type="Proteomes" id="UP000001593"/>
    </source>
</evidence>
<reference evidence="8 9" key="1">
    <citation type="journal article" date="2007" name="Science">
        <title>Sea anemone genome reveals ancestral eumetazoan gene repertoire and genomic organization.</title>
        <authorList>
            <person name="Putnam N.H."/>
            <person name="Srivastava M."/>
            <person name="Hellsten U."/>
            <person name="Dirks B."/>
            <person name="Chapman J."/>
            <person name="Salamov A."/>
            <person name="Terry A."/>
            <person name="Shapiro H."/>
            <person name="Lindquist E."/>
            <person name="Kapitonov V.V."/>
            <person name="Jurka J."/>
            <person name="Genikhovich G."/>
            <person name="Grigoriev I.V."/>
            <person name="Lucas S.M."/>
            <person name="Steele R.E."/>
            <person name="Finnerty J.R."/>
            <person name="Technau U."/>
            <person name="Martindale M.Q."/>
            <person name="Rokhsar D.S."/>
        </authorList>
    </citation>
    <scope>NUCLEOTIDE SEQUENCE [LARGE SCALE GENOMIC DNA]</scope>
    <source>
        <strain evidence="9">CH2 X CH6</strain>
    </source>
</reference>
<accession>A7SRF9</accession>
<gene>
    <name evidence="8" type="ORF">NEMVEDRAFT_v1g246930</name>
</gene>
<name>A7SRF9_NEMVE</name>
<keyword evidence="3" id="KW-0732">Signal</keyword>
<feature type="domain" description="Hemicentin-1-like von Willebrand factor A" evidence="7">
    <location>
        <begin position="247"/>
        <end position="294"/>
    </location>
</feature>
<evidence type="ECO:0000259" key="7">
    <source>
        <dbReference type="Pfam" id="PF25106"/>
    </source>
</evidence>
<proteinExistence type="predicted"/>
<feature type="domain" description="Hemicentin/VWA7 galactose-binding" evidence="6">
    <location>
        <begin position="473"/>
        <end position="546"/>
    </location>
</feature>
<evidence type="ECO:0000256" key="5">
    <source>
        <dbReference type="SAM" id="MobiDB-lite"/>
    </source>
</evidence>
<evidence type="ECO:0000256" key="3">
    <source>
        <dbReference type="ARBA" id="ARBA00022729"/>
    </source>
</evidence>
<organism evidence="8 9">
    <name type="scientific">Nematostella vectensis</name>
    <name type="common">Starlet sea anemone</name>
    <dbReference type="NCBI Taxonomy" id="45351"/>
    <lineage>
        <taxon>Eukaryota</taxon>
        <taxon>Metazoa</taxon>
        <taxon>Cnidaria</taxon>
        <taxon>Anthozoa</taxon>
        <taxon>Hexacorallia</taxon>
        <taxon>Actiniaria</taxon>
        <taxon>Edwardsiidae</taxon>
        <taxon>Nematostella</taxon>
    </lineage>
</organism>
<dbReference type="OMA" id="WGSPMYV"/>
<dbReference type="InterPro" id="IPR052577">
    <property type="entry name" value="VWA7"/>
</dbReference>
<dbReference type="SUPFAM" id="SSF53300">
    <property type="entry name" value="vWA-like"/>
    <property type="match status" value="1"/>
</dbReference>
<dbReference type="Pfam" id="PF23560">
    <property type="entry name" value="GBD_Hemicentin"/>
    <property type="match status" value="1"/>
</dbReference>
<evidence type="ECO:0000259" key="6">
    <source>
        <dbReference type="Pfam" id="PF23560"/>
    </source>
</evidence>
<dbReference type="InterPro" id="IPR056475">
    <property type="entry name" value="GBD_Hemicentin/VWA7"/>
</dbReference>